<dbReference type="STRING" id="1221996.QY95_04002"/>
<dbReference type="PIRSF" id="PIRSF000521">
    <property type="entry name" value="Transaminase_4ab_Lys_Orn"/>
    <property type="match status" value="1"/>
</dbReference>
<name>A0A0F5HKP3_BACTR</name>
<dbReference type="InterPro" id="IPR015424">
    <property type="entry name" value="PyrdxlP-dep_Trfase"/>
</dbReference>
<dbReference type="FunFam" id="3.40.640.10:FF:000014">
    <property type="entry name" value="Adenosylmethionine-8-amino-7-oxononanoate aminotransferase, probable"/>
    <property type="match status" value="1"/>
</dbReference>
<dbReference type="InterPro" id="IPR049704">
    <property type="entry name" value="Aminotrans_3_PPA_site"/>
</dbReference>
<organism evidence="6 7">
    <name type="scientific">Bacillus thermotolerans</name>
    <name type="common">Quasibacillus thermotolerans</name>
    <dbReference type="NCBI Taxonomy" id="1221996"/>
    <lineage>
        <taxon>Bacteria</taxon>
        <taxon>Bacillati</taxon>
        <taxon>Bacillota</taxon>
        <taxon>Bacilli</taxon>
        <taxon>Bacillales</taxon>
        <taxon>Bacillaceae</taxon>
        <taxon>Bacillus</taxon>
    </lineage>
</organism>
<gene>
    <name evidence="6" type="ORF">QY95_04002</name>
</gene>
<dbReference type="Gene3D" id="3.90.1150.10">
    <property type="entry name" value="Aspartate Aminotransferase, domain 1"/>
    <property type="match status" value="1"/>
</dbReference>
<dbReference type="Proteomes" id="UP000031563">
    <property type="component" value="Unassembled WGS sequence"/>
</dbReference>
<dbReference type="PANTHER" id="PTHR43094">
    <property type="entry name" value="AMINOTRANSFERASE"/>
    <property type="match status" value="1"/>
</dbReference>
<evidence type="ECO:0000256" key="5">
    <source>
        <dbReference type="RuleBase" id="RU003560"/>
    </source>
</evidence>
<dbReference type="Gene3D" id="3.40.640.10">
    <property type="entry name" value="Type I PLP-dependent aspartate aminotransferase-like (Major domain)"/>
    <property type="match status" value="1"/>
</dbReference>
<dbReference type="InterPro" id="IPR015421">
    <property type="entry name" value="PyrdxlP-dep_Trfase_major"/>
</dbReference>
<evidence type="ECO:0000256" key="4">
    <source>
        <dbReference type="ARBA" id="ARBA00022898"/>
    </source>
</evidence>
<comment type="similarity">
    <text evidence="1 5">Belongs to the class-III pyridoxal-phosphate-dependent aminotransferase family.</text>
</comment>
<dbReference type="InterPro" id="IPR005814">
    <property type="entry name" value="Aminotrans_3"/>
</dbReference>
<evidence type="ECO:0000313" key="6">
    <source>
        <dbReference type="EMBL" id="KKB34260.1"/>
    </source>
</evidence>
<evidence type="ECO:0000256" key="1">
    <source>
        <dbReference type="ARBA" id="ARBA00008954"/>
    </source>
</evidence>
<keyword evidence="2 6" id="KW-0032">Aminotransferase</keyword>
<dbReference type="PANTHER" id="PTHR43094:SF1">
    <property type="entry name" value="AMINOTRANSFERASE CLASS-III"/>
    <property type="match status" value="1"/>
</dbReference>
<evidence type="ECO:0000313" key="7">
    <source>
        <dbReference type="Proteomes" id="UP000031563"/>
    </source>
</evidence>
<keyword evidence="4 5" id="KW-0663">Pyridoxal phosphate</keyword>
<dbReference type="SUPFAM" id="SSF53383">
    <property type="entry name" value="PLP-dependent transferases"/>
    <property type="match status" value="1"/>
</dbReference>
<evidence type="ECO:0000256" key="3">
    <source>
        <dbReference type="ARBA" id="ARBA00022679"/>
    </source>
</evidence>
<comment type="caution">
    <text evidence="6">The sequence shown here is derived from an EMBL/GenBank/DDBJ whole genome shotgun (WGS) entry which is preliminary data.</text>
</comment>
<dbReference type="PROSITE" id="PS00600">
    <property type="entry name" value="AA_TRANSFER_CLASS_3"/>
    <property type="match status" value="1"/>
</dbReference>
<dbReference type="InterPro" id="IPR015422">
    <property type="entry name" value="PyrdxlP-dep_Trfase_small"/>
</dbReference>
<dbReference type="OrthoDB" id="9807885at2"/>
<keyword evidence="3" id="KW-0808">Transferase</keyword>
<dbReference type="AlphaFoldDB" id="A0A0F5HKP3"/>
<protein>
    <submittedName>
        <fullName evidence="6">Adenosylmethionine-8-amino-7-oxononanoate aminotransferase</fullName>
    </submittedName>
</protein>
<accession>A0A0F5HKP3</accession>
<dbReference type="GO" id="GO:0030170">
    <property type="term" value="F:pyridoxal phosphate binding"/>
    <property type="evidence" value="ECO:0007669"/>
    <property type="project" value="InterPro"/>
</dbReference>
<dbReference type="RefSeq" id="WP_039234559.1">
    <property type="nucleotide sequence ID" value="NZ_JWIR02000087.1"/>
</dbReference>
<dbReference type="CDD" id="cd00610">
    <property type="entry name" value="OAT_like"/>
    <property type="match status" value="1"/>
</dbReference>
<sequence length="448" mass="49820">MSVQSTESLQKMYESLAEKDKRHFMHPTTSLKQQQQQGPGLIFTEGKGIYLKDIRGEEYIDSLSSLWNVNIGHGRKELGEAAMAQMQKLAFSSTFATNSHEPVIELAEKVAQMAPGDLTMTFFTSGGSEANDTAFKTVRYYWQLKGQPEKKKIISRKKSYHGVAVGATSATGLPAFRSFPSLAPDFYYVDSTIESLKEMIEREGAETIAAFISEPVQGSGGVNPPPENYFQQVRDICDEHNILFIADEVITGFGRTGKTFGMEHFGVTPDVMCMAKGITSGYAPLGGMVISEKLRDELIDLSDGAYMHGYTYSGHPMCCAVALKNLEIIEQEGLVENVRRMGEEIEKGFHWLQERHEGIGNIRGIGLLRAFEIFEDKESKKRYEDPVSPKVAEEAMKRNMVGRSIIYEGQDTIALAPPFCITKEEVEKVITILDECLTAVKRNGNLSS</sequence>
<keyword evidence="7" id="KW-1185">Reference proteome</keyword>
<dbReference type="Pfam" id="PF00202">
    <property type="entry name" value="Aminotran_3"/>
    <property type="match status" value="1"/>
</dbReference>
<dbReference type="EMBL" id="JWIR02000087">
    <property type="protein sequence ID" value="KKB34260.1"/>
    <property type="molecule type" value="Genomic_DNA"/>
</dbReference>
<proteinExistence type="inferred from homology"/>
<evidence type="ECO:0000256" key="2">
    <source>
        <dbReference type="ARBA" id="ARBA00022576"/>
    </source>
</evidence>
<accession>A0A0F5HMJ2</accession>
<dbReference type="GO" id="GO:0008483">
    <property type="term" value="F:transaminase activity"/>
    <property type="evidence" value="ECO:0007669"/>
    <property type="project" value="UniProtKB-KW"/>
</dbReference>
<reference evidence="6" key="1">
    <citation type="submission" date="2015-02" db="EMBL/GenBank/DDBJ databases">
        <title>Genome Assembly of Bacillaceae bacterium MTCC 8252.</title>
        <authorList>
            <person name="Verma A."/>
            <person name="Khatri I."/>
            <person name="Mual P."/>
            <person name="Subramanian S."/>
            <person name="Krishnamurthi S."/>
        </authorList>
    </citation>
    <scope>NUCLEOTIDE SEQUENCE [LARGE SCALE GENOMIC DNA]</scope>
    <source>
        <strain evidence="6">MTCC 8252</strain>
    </source>
</reference>